<accession>A0A0J9X657</accession>
<protein>
    <recommendedName>
        <fullName evidence="5">Protein SIP5</fullName>
    </recommendedName>
</protein>
<proteinExistence type="inferred from homology"/>
<feature type="region of interest" description="Disordered" evidence="2">
    <location>
        <begin position="324"/>
        <end position="351"/>
    </location>
</feature>
<dbReference type="CDD" id="cd24139">
    <property type="entry name" value="SIP5-like"/>
    <property type="match status" value="1"/>
</dbReference>
<feature type="compositionally biased region" description="Low complexity" evidence="2">
    <location>
        <begin position="405"/>
        <end position="417"/>
    </location>
</feature>
<feature type="compositionally biased region" description="Basic residues" evidence="2">
    <location>
        <begin position="24"/>
        <end position="36"/>
    </location>
</feature>
<evidence type="ECO:0000256" key="2">
    <source>
        <dbReference type="SAM" id="MobiDB-lite"/>
    </source>
</evidence>
<feature type="region of interest" description="Disordered" evidence="2">
    <location>
        <begin position="166"/>
        <end position="202"/>
    </location>
</feature>
<evidence type="ECO:0000256" key="1">
    <source>
        <dbReference type="ARBA" id="ARBA00010402"/>
    </source>
</evidence>
<dbReference type="GO" id="GO:0005737">
    <property type="term" value="C:cytoplasm"/>
    <property type="evidence" value="ECO:0007669"/>
    <property type="project" value="TreeGrafter"/>
</dbReference>
<name>A0A0J9X657_GEOCN</name>
<feature type="region of interest" description="Disordered" evidence="2">
    <location>
        <begin position="109"/>
        <end position="152"/>
    </location>
</feature>
<dbReference type="OrthoDB" id="21471at2759"/>
<comment type="caution">
    <text evidence="3">The sequence shown here is derived from an EMBL/GenBank/DDBJ whole genome shotgun (WGS) entry which is preliminary data.</text>
</comment>
<dbReference type="PANTHER" id="PTHR31315:SF1">
    <property type="entry name" value="PROTEIN SIP5"/>
    <property type="match status" value="1"/>
</dbReference>
<comment type="similarity">
    <text evidence="1">Belongs to the SIP5 family.</text>
</comment>
<dbReference type="InterPro" id="IPR039301">
    <property type="entry name" value="Sip5/DA2"/>
</dbReference>
<dbReference type="EMBL" id="CCBN010000004">
    <property type="protein sequence ID" value="CDO52939.1"/>
    <property type="molecule type" value="Genomic_DNA"/>
</dbReference>
<keyword evidence="4" id="KW-1185">Reference proteome</keyword>
<evidence type="ECO:0000313" key="4">
    <source>
        <dbReference type="Proteomes" id="UP000242525"/>
    </source>
</evidence>
<reference evidence="3" key="1">
    <citation type="submission" date="2014-03" db="EMBL/GenBank/DDBJ databases">
        <authorList>
            <person name="Casaregola S."/>
        </authorList>
    </citation>
    <scope>NUCLEOTIDE SEQUENCE [LARGE SCALE GENOMIC DNA]</scope>
    <source>
        <strain evidence="3">CLIB 918</strain>
    </source>
</reference>
<dbReference type="STRING" id="1173061.A0A0J9X657"/>
<dbReference type="PANTHER" id="PTHR31315">
    <property type="entry name" value="PROTEIN SIP5"/>
    <property type="match status" value="1"/>
</dbReference>
<dbReference type="AlphaFoldDB" id="A0A0J9X657"/>
<feature type="compositionally biased region" description="Low complexity" evidence="2">
    <location>
        <begin position="116"/>
        <end position="135"/>
    </location>
</feature>
<sequence>MGNVATKEQGASRRNSATTTSSRNRPHGRKDKRKQKSAPQYLTLDPSETVDGGYLQPHGVYPGPHDFNYKIVRQLIIDRKLAPFYKGLQEYNKNWSERQLLAVIRGLPVPPDDQHSSNGDSVSSASVDSSTSESTKNTKEFEPSSAPTYDSSIPFPSFESASSASLASLSSPTTPQSRTRANTSSRYTPIAAEPHSSRTPPEILPYRNVLECPICFMYYPASINKTRCCEQPICTECFVAIKRADPHPPHESESEDEAAAERRKKDIIGIISEPACCPFCMMPDFGVTFVAPGYRSGISPNNTGRRHATPLSLFSNSSTATLTSKTLESNSGGGSVGSSSNNGTALGVRRGSLPATAPEVITTDEIRPDWAMKLASARARAARKSAAATAIHNSAFNEFSGANGSSSSSTHDVGTSSRSDRHKNRSGSLSKLIRGHKHKSVTTTD</sequence>
<feature type="compositionally biased region" description="Polar residues" evidence="2">
    <location>
        <begin position="173"/>
        <end position="187"/>
    </location>
</feature>
<gene>
    <name evidence="3" type="ORF">BN980_GECA04s01858g</name>
</gene>
<organism evidence="3 4">
    <name type="scientific">Geotrichum candidum</name>
    <name type="common">Oospora lactis</name>
    <name type="synonym">Dipodascus geotrichum</name>
    <dbReference type="NCBI Taxonomy" id="1173061"/>
    <lineage>
        <taxon>Eukaryota</taxon>
        <taxon>Fungi</taxon>
        <taxon>Dikarya</taxon>
        <taxon>Ascomycota</taxon>
        <taxon>Saccharomycotina</taxon>
        <taxon>Dipodascomycetes</taxon>
        <taxon>Dipodascales</taxon>
        <taxon>Dipodascaceae</taxon>
        <taxon>Geotrichum</taxon>
    </lineage>
</organism>
<evidence type="ECO:0000313" key="3">
    <source>
        <dbReference type="EMBL" id="CDO52939.1"/>
    </source>
</evidence>
<feature type="region of interest" description="Disordered" evidence="2">
    <location>
        <begin position="1"/>
        <end position="57"/>
    </location>
</feature>
<evidence type="ECO:0008006" key="5">
    <source>
        <dbReference type="Google" id="ProtNLM"/>
    </source>
</evidence>
<feature type="compositionally biased region" description="Low complexity" evidence="2">
    <location>
        <begin position="12"/>
        <end position="23"/>
    </location>
</feature>
<feature type="region of interest" description="Disordered" evidence="2">
    <location>
        <begin position="397"/>
        <end position="445"/>
    </location>
</feature>
<dbReference type="Proteomes" id="UP000242525">
    <property type="component" value="Unassembled WGS sequence"/>
</dbReference>
<feature type="compositionally biased region" description="Basic residues" evidence="2">
    <location>
        <begin position="433"/>
        <end position="445"/>
    </location>
</feature>